<evidence type="ECO:0000256" key="4">
    <source>
        <dbReference type="ARBA" id="ARBA00022475"/>
    </source>
</evidence>
<feature type="transmembrane region" description="Helical" evidence="11">
    <location>
        <begin position="446"/>
        <end position="465"/>
    </location>
</feature>
<keyword evidence="3" id="KW-0813">Transport</keyword>
<evidence type="ECO:0000256" key="1">
    <source>
        <dbReference type="ARBA" id="ARBA00004651"/>
    </source>
</evidence>
<dbReference type="PANTHER" id="PTHR21522:SF32">
    <property type="entry name" value="OTOPETRIN-2"/>
    <property type="match status" value="1"/>
</dbReference>
<evidence type="ECO:0000256" key="2">
    <source>
        <dbReference type="ARBA" id="ARBA00006513"/>
    </source>
</evidence>
<keyword evidence="7 11" id="KW-1133">Transmembrane helix</keyword>
<feature type="transmembrane region" description="Helical" evidence="11">
    <location>
        <begin position="363"/>
        <end position="388"/>
    </location>
</feature>
<keyword evidence="9 11" id="KW-0472">Membrane</keyword>
<keyword evidence="5 11" id="KW-0812">Transmembrane</keyword>
<evidence type="ECO:0000313" key="12">
    <source>
        <dbReference type="EMBL" id="CAK8683688.1"/>
    </source>
</evidence>
<dbReference type="InterPro" id="IPR004878">
    <property type="entry name" value="Otopetrin"/>
</dbReference>
<gene>
    <name evidence="12" type="ORF">CVLEPA_LOCUS14733</name>
</gene>
<accession>A0ABP0FYF4</accession>
<name>A0ABP0FYF4_CLALP</name>
<feature type="transmembrane region" description="Helical" evidence="11">
    <location>
        <begin position="102"/>
        <end position="120"/>
    </location>
</feature>
<evidence type="ECO:0000256" key="3">
    <source>
        <dbReference type="ARBA" id="ARBA00022448"/>
    </source>
</evidence>
<evidence type="ECO:0000256" key="5">
    <source>
        <dbReference type="ARBA" id="ARBA00022692"/>
    </source>
</evidence>
<feature type="transmembrane region" description="Helical" evidence="11">
    <location>
        <begin position="176"/>
        <end position="197"/>
    </location>
</feature>
<evidence type="ECO:0000256" key="8">
    <source>
        <dbReference type="ARBA" id="ARBA00023065"/>
    </source>
</evidence>
<evidence type="ECO:0000256" key="7">
    <source>
        <dbReference type="ARBA" id="ARBA00022989"/>
    </source>
</evidence>
<evidence type="ECO:0000256" key="11">
    <source>
        <dbReference type="SAM" id="Phobius"/>
    </source>
</evidence>
<evidence type="ECO:0000313" key="13">
    <source>
        <dbReference type="Proteomes" id="UP001642483"/>
    </source>
</evidence>
<comment type="subcellular location">
    <subcellularLocation>
        <location evidence="1">Cell membrane</location>
        <topology evidence="1">Multi-pass membrane protein</topology>
    </subcellularLocation>
</comment>
<keyword evidence="4" id="KW-1003">Cell membrane</keyword>
<organism evidence="12 13">
    <name type="scientific">Clavelina lepadiformis</name>
    <name type="common">Light-bulb sea squirt</name>
    <name type="synonym">Ascidia lepadiformis</name>
    <dbReference type="NCBI Taxonomy" id="159417"/>
    <lineage>
        <taxon>Eukaryota</taxon>
        <taxon>Metazoa</taxon>
        <taxon>Chordata</taxon>
        <taxon>Tunicata</taxon>
        <taxon>Ascidiacea</taxon>
        <taxon>Aplousobranchia</taxon>
        <taxon>Clavelinidae</taxon>
        <taxon>Clavelina</taxon>
    </lineage>
</organism>
<feature type="transmembrane region" description="Helical" evidence="11">
    <location>
        <begin position="61"/>
        <end position="82"/>
    </location>
</feature>
<proteinExistence type="inferred from homology"/>
<feature type="transmembrane region" description="Helical" evidence="11">
    <location>
        <begin position="586"/>
        <end position="614"/>
    </location>
</feature>
<keyword evidence="8" id="KW-0406">Ion transport</keyword>
<feature type="transmembrane region" description="Helical" evidence="11">
    <location>
        <begin position="321"/>
        <end position="343"/>
    </location>
</feature>
<protein>
    <submittedName>
        <fullName evidence="12">Uncharacterized protein</fullName>
    </submittedName>
</protein>
<dbReference type="Proteomes" id="UP001642483">
    <property type="component" value="Unassembled WGS sequence"/>
</dbReference>
<sequence length="653" mass="74385">MEFEMTPPQSQISTVFGIESNQIAREKHRKLRLRERRKKRTVSESVSEVLTRRRIKYKRGFVDDISNILSLLYGIFIIGLTFVFKTSEIITSKATREISRSYLEFILSVSVLWMIAFKIYSTCKRKEFSGEIQHEIFINRWLTGVVSIFGITVVVKTVLEFIAVLQISNPQCNEKVSYGILFALDAIHVVLLIEFLFRHGKRFIDALPHQNRFWTMHLMATSLAVWLSTVVDEVTHALHDDDYSQTDSGNYTDRGLFYGKCRCTTDFCLVVSKAELFLSPILVEFSLVTTCLLYEIWRNVRRALHHDHSTKKRNYNITKTYQGIFVGASVFVATVVMIVFLELTQSDSKTRNYYQEIEQLRMYEAFLVACNAVIIVACILGFIIYFLWQSSKDKKFTANLDVVLFFICLVALIIVNIFSIFSVGIGGPTNGSDGWILSLINPLIDIIANLIQVLFIMCGLQASGCPSSCKEKKKSAVTLPPQTYDNQTFGDFERHISSSTMIERKPVSVLFTLKTKSLSAPDLSSVETLNAKEPLKVKNLPLDDTKAATTIASDDDTSFDDRISDFDDSIDSCSTRHTCTKRILRNIVVCLVFTNASLWILLSLNGTVFTIYPYQDLFYGREAWTTITSIAKPLSVFLRMHAAACLFEIWYFS</sequence>
<comment type="similarity">
    <text evidence="2">Belongs to the otopetrin family.</text>
</comment>
<dbReference type="PANTHER" id="PTHR21522">
    <property type="entry name" value="PROTON CHANNEL OTOP"/>
    <property type="match status" value="1"/>
</dbReference>
<evidence type="ECO:0000256" key="10">
    <source>
        <dbReference type="ARBA" id="ARBA00023303"/>
    </source>
</evidence>
<evidence type="ECO:0000256" key="9">
    <source>
        <dbReference type="ARBA" id="ARBA00023136"/>
    </source>
</evidence>
<keyword evidence="13" id="KW-1185">Reference proteome</keyword>
<evidence type="ECO:0000256" key="6">
    <source>
        <dbReference type="ARBA" id="ARBA00022781"/>
    </source>
</evidence>
<comment type="caution">
    <text evidence="12">The sequence shown here is derived from an EMBL/GenBank/DDBJ whole genome shotgun (WGS) entry which is preliminary data.</text>
</comment>
<keyword evidence="10" id="KW-0407">Ion channel</keyword>
<feature type="transmembrane region" description="Helical" evidence="11">
    <location>
        <begin position="400"/>
        <end position="426"/>
    </location>
</feature>
<dbReference type="Pfam" id="PF03189">
    <property type="entry name" value="Otopetrin"/>
    <property type="match status" value="3"/>
</dbReference>
<feature type="transmembrane region" description="Helical" evidence="11">
    <location>
        <begin position="141"/>
        <end position="164"/>
    </location>
</feature>
<reference evidence="12 13" key="1">
    <citation type="submission" date="2024-02" db="EMBL/GenBank/DDBJ databases">
        <authorList>
            <person name="Daric V."/>
            <person name="Darras S."/>
        </authorList>
    </citation>
    <scope>NUCLEOTIDE SEQUENCE [LARGE SCALE GENOMIC DNA]</scope>
</reference>
<dbReference type="EMBL" id="CAWYQH010000097">
    <property type="protein sequence ID" value="CAK8683688.1"/>
    <property type="molecule type" value="Genomic_DNA"/>
</dbReference>
<keyword evidence="6" id="KW-0375">Hydrogen ion transport</keyword>